<name>A0A0K2G8R1_NITMO</name>
<proteinExistence type="predicted"/>
<sequence length="63" mass="7376">MRRRSFVVTRDRPAVPAADYQPERMEAVTDAHRETTACRSAVRRPARHRGLHRLRFCRGFRAA</sequence>
<organism evidence="1 2">
    <name type="scientific">Nitrospira moscoviensis</name>
    <dbReference type="NCBI Taxonomy" id="42253"/>
    <lineage>
        <taxon>Bacteria</taxon>
        <taxon>Pseudomonadati</taxon>
        <taxon>Nitrospirota</taxon>
        <taxon>Nitrospiria</taxon>
        <taxon>Nitrospirales</taxon>
        <taxon>Nitrospiraceae</taxon>
        <taxon>Nitrospira</taxon>
    </lineage>
</organism>
<dbReference type="KEGG" id="nmv:NITMOv2_0890"/>
<reference evidence="1 2" key="1">
    <citation type="journal article" date="2015" name="Proc. Natl. Acad. Sci. U.S.A.">
        <title>Expanded metabolic versatility of ubiquitous nitrite-oxidizing bacteria from the genus Nitrospira.</title>
        <authorList>
            <person name="Koch H."/>
            <person name="Lucker S."/>
            <person name="Albertsen M."/>
            <person name="Kitzinger K."/>
            <person name="Herbold C."/>
            <person name="Spieck E."/>
            <person name="Nielsen P.H."/>
            <person name="Wagner M."/>
            <person name="Daims H."/>
        </authorList>
    </citation>
    <scope>NUCLEOTIDE SEQUENCE [LARGE SCALE GENOMIC DNA]</scope>
    <source>
        <strain evidence="1 2">NSP M-1</strain>
    </source>
</reference>
<protein>
    <submittedName>
        <fullName evidence="1">Uncharacterized protein</fullName>
    </submittedName>
</protein>
<evidence type="ECO:0000313" key="1">
    <source>
        <dbReference type="EMBL" id="ALA57325.1"/>
    </source>
</evidence>
<dbReference type="AlphaFoldDB" id="A0A0K2G8R1"/>
<keyword evidence="2" id="KW-1185">Reference proteome</keyword>
<dbReference type="Proteomes" id="UP000069205">
    <property type="component" value="Chromosome"/>
</dbReference>
<gene>
    <name evidence="1" type="ORF">NITMOv2_0890</name>
</gene>
<dbReference type="EMBL" id="CP011801">
    <property type="protein sequence ID" value="ALA57325.1"/>
    <property type="molecule type" value="Genomic_DNA"/>
</dbReference>
<evidence type="ECO:0000313" key="2">
    <source>
        <dbReference type="Proteomes" id="UP000069205"/>
    </source>
</evidence>
<accession>A0A0K2G8R1</accession>